<reference evidence="2 3" key="1">
    <citation type="submission" date="2016-01" db="EMBL/GenBank/DDBJ databases">
        <title>Genome sequencing of Roseivirga seohaensis SW-152.</title>
        <authorList>
            <person name="Selvaratnam C."/>
            <person name="Thevarajoo S."/>
            <person name="Goh K.M."/>
            <person name="Ee R."/>
            <person name="Chan K.-G."/>
            <person name="Chong C.S."/>
        </authorList>
    </citation>
    <scope>NUCLEOTIDE SEQUENCE [LARGE SCALE GENOMIC DNA]</scope>
    <source>
        <strain evidence="2 3">SW-152</strain>
    </source>
</reference>
<protein>
    <submittedName>
        <fullName evidence="2">Uncharacterized protein</fullName>
    </submittedName>
</protein>
<gene>
    <name evidence="2" type="ORF">AWW67_09440</name>
</gene>
<comment type="caution">
    <text evidence="2">The sequence shown here is derived from an EMBL/GenBank/DDBJ whole genome shotgun (WGS) entry which is preliminary data.</text>
</comment>
<dbReference type="RefSeq" id="WP_062302501.1">
    <property type="nucleotide sequence ID" value="NZ_LRPB01000047.1"/>
</dbReference>
<feature type="transmembrane region" description="Helical" evidence="1">
    <location>
        <begin position="6"/>
        <end position="27"/>
    </location>
</feature>
<organism evidence="2 3">
    <name type="scientific">Roseivirga seohaensis</name>
    <dbReference type="NCBI Taxonomy" id="1914963"/>
    <lineage>
        <taxon>Bacteria</taxon>
        <taxon>Pseudomonadati</taxon>
        <taxon>Bacteroidota</taxon>
        <taxon>Cytophagia</taxon>
        <taxon>Cytophagales</taxon>
        <taxon>Roseivirgaceae</taxon>
        <taxon>Roseivirga</taxon>
    </lineage>
</organism>
<evidence type="ECO:0000256" key="1">
    <source>
        <dbReference type="SAM" id="Phobius"/>
    </source>
</evidence>
<keyword evidence="1" id="KW-1133">Transmembrane helix</keyword>
<dbReference type="AlphaFoldDB" id="A0A150XP78"/>
<name>A0A150XP78_9BACT</name>
<evidence type="ECO:0000313" key="2">
    <source>
        <dbReference type="EMBL" id="KYG80392.1"/>
    </source>
</evidence>
<proteinExistence type="predicted"/>
<keyword evidence="1" id="KW-0812">Transmembrane</keyword>
<sequence length="286" mass="32955">MKASKLVLTLFFGFIFTVVAYLCFYMLSSNHNRGMKDEVHYVPFEAPFKHLVVEDGWHLSAYIGDDPELAGDMLWFSADEIKTEEIKAKLAPNEMLMTQYYPVYDDKELLSRIEIKNDTLFFREVKRIESSIRPIRINLIGLSSVDISGKSTISLNSKKDYSTDSSFNLGHFTMKTSDEASARTNWLSFEKLIVKSEDFSSVTLQWMYRELVKDVKEVSLNSDVRLSGNAMLRIFESEVRLTDYEIEDEAALSYPQMSIETVYGKKFSRYYTDFNKKTNASSTSSN</sequence>
<accession>A0A150XP78</accession>
<dbReference type="Proteomes" id="UP000075663">
    <property type="component" value="Unassembled WGS sequence"/>
</dbReference>
<dbReference type="STRING" id="1914963.AWW67_09440"/>
<evidence type="ECO:0000313" key="3">
    <source>
        <dbReference type="Proteomes" id="UP000075663"/>
    </source>
</evidence>
<keyword evidence="1" id="KW-0472">Membrane</keyword>
<dbReference type="EMBL" id="LRPB01000047">
    <property type="protein sequence ID" value="KYG80392.1"/>
    <property type="molecule type" value="Genomic_DNA"/>
</dbReference>